<protein>
    <submittedName>
        <fullName evidence="4">TetR family transcriptional regulator</fullName>
    </submittedName>
</protein>
<dbReference type="PANTHER" id="PTHR30328">
    <property type="entry name" value="TRANSCRIPTIONAL REPRESSOR"/>
    <property type="match status" value="1"/>
</dbReference>
<evidence type="ECO:0000259" key="3">
    <source>
        <dbReference type="PROSITE" id="PS50977"/>
    </source>
</evidence>
<dbReference type="GO" id="GO:0003677">
    <property type="term" value="F:DNA binding"/>
    <property type="evidence" value="ECO:0007669"/>
    <property type="project" value="UniProtKB-UniRule"/>
</dbReference>
<dbReference type="Proteomes" id="UP000315677">
    <property type="component" value="Unassembled WGS sequence"/>
</dbReference>
<comment type="caution">
    <text evidence="4">The sequence shown here is derived from an EMBL/GenBank/DDBJ whole genome shotgun (WGS) entry which is preliminary data.</text>
</comment>
<name>A0A543CZ43_9PSEU</name>
<dbReference type="SUPFAM" id="SSF48498">
    <property type="entry name" value="Tetracyclin repressor-like, C-terminal domain"/>
    <property type="match status" value="1"/>
</dbReference>
<dbReference type="InterPro" id="IPR009057">
    <property type="entry name" value="Homeodomain-like_sf"/>
</dbReference>
<dbReference type="EMBL" id="VFPA01000007">
    <property type="protein sequence ID" value="TQM02321.1"/>
    <property type="molecule type" value="Genomic_DNA"/>
</dbReference>
<evidence type="ECO:0000256" key="2">
    <source>
        <dbReference type="PROSITE-ProRule" id="PRU00335"/>
    </source>
</evidence>
<keyword evidence="5" id="KW-1185">Reference proteome</keyword>
<dbReference type="PANTHER" id="PTHR30328:SF54">
    <property type="entry name" value="HTH-TYPE TRANSCRIPTIONAL REPRESSOR SCO4008"/>
    <property type="match status" value="1"/>
</dbReference>
<dbReference type="SUPFAM" id="SSF46689">
    <property type="entry name" value="Homeodomain-like"/>
    <property type="match status" value="1"/>
</dbReference>
<dbReference type="RefSeq" id="WP_142064194.1">
    <property type="nucleotide sequence ID" value="NZ_VFPA01000007.1"/>
</dbReference>
<dbReference type="InterPro" id="IPR050109">
    <property type="entry name" value="HTH-type_TetR-like_transc_reg"/>
</dbReference>
<dbReference type="AlphaFoldDB" id="A0A543CZ43"/>
<keyword evidence="1 2" id="KW-0238">DNA-binding</keyword>
<feature type="DNA-binding region" description="H-T-H motif" evidence="2">
    <location>
        <begin position="30"/>
        <end position="49"/>
    </location>
</feature>
<proteinExistence type="predicted"/>
<evidence type="ECO:0000313" key="5">
    <source>
        <dbReference type="Proteomes" id="UP000315677"/>
    </source>
</evidence>
<organism evidence="4 5">
    <name type="scientific">Pseudonocardia kunmingensis</name>
    <dbReference type="NCBI Taxonomy" id="630975"/>
    <lineage>
        <taxon>Bacteria</taxon>
        <taxon>Bacillati</taxon>
        <taxon>Actinomycetota</taxon>
        <taxon>Actinomycetes</taxon>
        <taxon>Pseudonocardiales</taxon>
        <taxon>Pseudonocardiaceae</taxon>
        <taxon>Pseudonocardia</taxon>
    </lineage>
</organism>
<dbReference type="InterPro" id="IPR001647">
    <property type="entry name" value="HTH_TetR"/>
</dbReference>
<dbReference type="OrthoDB" id="4726108at2"/>
<dbReference type="PRINTS" id="PR00455">
    <property type="entry name" value="HTHTETR"/>
</dbReference>
<gene>
    <name evidence="4" type="ORF">FB558_8187</name>
</gene>
<dbReference type="Pfam" id="PF00440">
    <property type="entry name" value="TetR_N"/>
    <property type="match status" value="1"/>
</dbReference>
<reference evidence="4 5" key="1">
    <citation type="submission" date="2019-06" db="EMBL/GenBank/DDBJ databases">
        <title>Sequencing the genomes of 1000 actinobacteria strains.</title>
        <authorList>
            <person name="Klenk H.-P."/>
        </authorList>
    </citation>
    <scope>NUCLEOTIDE SEQUENCE [LARGE SCALE GENOMIC DNA]</scope>
    <source>
        <strain evidence="4 5">DSM 45301</strain>
    </source>
</reference>
<evidence type="ECO:0000313" key="4">
    <source>
        <dbReference type="EMBL" id="TQM02321.1"/>
    </source>
</evidence>
<dbReference type="InterPro" id="IPR041467">
    <property type="entry name" value="Sco4008_C"/>
</dbReference>
<dbReference type="InterPro" id="IPR036271">
    <property type="entry name" value="Tet_transcr_reg_TetR-rel_C_sf"/>
</dbReference>
<dbReference type="GO" id="GO:0006355">
    <property type="term" value="P:regulation of DNA-templated transcription"/>
    <property type="evidence" value="ECO:0007669"/>
    <property type="project" value="UniProtKB-ARBA"/>
</dbReference>
<dbReference type="PROSITE" id="PS50977">
    <property type="entry name" value="HTH_TETR_2"/>
    <property type="match status" value="1"/>
</dbReference>
<evidence type="ECO:0000256" key="1">
    <source>
        <dbReference type="ARBA" id="ARBA00023125"/>
    </source>
</evidence>
<dbReference type="Gene3D" id="1.10.357.10">
    <property type="entry name" value="Tetracycline Repressor, domain 2"/>
    <property type="match status" value="1"/>
</dbReference>
<feature type="domain" description="HTH tetR-type" evidence="3">
    <location>
        <begin position="7"/>
        <end position="67"/>
    </location>
</feature>
<sequence>MPPRDAQATKARILQAAVAEFAEHGHAGGRVERIAREAGTNIRMIYAYFGNKDGLFDAALTSAIQSMAARVPPRPDDLPAWAGELFDYHQREPAALRINMWAQLERPQAASEPLESYLAKTTAVAGTDSAPLTAVDLLVFIYAVSQAWYLTPVGLLKADGGDPQAPERIAAHRDAVITAVTRIVQPGSTDLTRQRPEGAHHD</sequence>
<dbReference type="Pfam" id="PF17926">
    <property type="entry name" value="TetR_C_21"/>
    <property type="match status" value="1"/>
</dbReference>
<accession>A0A543CZ43</accession>